<protein>
    <submittedName>
        <fullName evidence="3">Uncharacterized protein</fullName>
    </submittedName>
</protein>
<gene>
    <name evidence="3" type="ORF">GCM10008955_36360</name>
</gene>
<feature type="signal peptide" evidence="2">
    <location>
        <begin position="1"/>
        <end position="21"/>
    </location>
</feature>
<organism evidence="3 4">
    <name type="scientific">Deinococcus malanensis</name>
    <dbReference type="NCBI Taxonomy" id="1706855"/>
    <lineage>
        <taxon>Bacteria</taxon>
        <taxon>Thermotogati</taxon>
        <taxon>Deinococcota</taxon>
        <taxon>Deinococci</taxon>
        <taxon>Deinococcales</taxon>
        <taxon>Deinococcaceae</taxon>
        <taxon>Deinococcus</taxon>
    </lineage>
</organism>
<dbReference type="EMBL" id="BMPP01000020">
    <property type="protein sequence ID" value="GGK39295.1"/>
    <property type="molecule type" value="Genomic_DNA"/>
</dbReference>
<dbReference type="RefSeq" id="WP_189011329.1">
    <property type="nucleotide sequence ID" value="NZ_BMPP01000020.1"/>
</dbReference>
<feature type="chain" id="PRO_5045314860" evidence="2">
    <location>
        <begin position="22"/>
        <end position="195"/>
    </location>
</feature>
<evidence type="ECO:0000313" key="4">
    <source>
        <dbReference type="Proteomes" id="UP000647587"/>
    </source>
</evidence>
<keyword evidence="4" id="KW-1185">Reference proteome</keyword>
<evidence type="ECO:0000313" key="3">
    <source>
        <dbReference type="EMBL" id="GGK39295.1"/>
    </source>
</evidence>
<sequence>MRHKIMTPLLALTVLASTASAASATQTQGAIQAHQRPGVNQQDHQNRTRAGADRLPGRAAQADTNRPNARPGRMMDQHEQGAPALRPPGRQVQPARPSGQRGTTAPRGGALNPLGGALRGATSVTFYNGDPLKGAQATQTIRLTGTRETQAAALTRAAQQASFAVVERPARRIVVDLKAVTTRPGQPAPRAPQRR</sequence>
<feature type="compositionally biased region" description="Basic and acidic residues" evidence="1">
    <location>
        <begin position="44"/>
        <end position="56"/>
    </location>
</feature>
<accession>A0ABQ2F106</accession>
<feature type="region of interest" description="Disordered" evidence="1">
    <location>
        <begin position="26"/>
        <end position="112"/>
    </location>
</feature>
<comment type="caution">
    <text evidence="3">The sequence shown here is derived from an EMBL/GenBank/DDBJ whole genome shotgun (WGS) entry which is preliminary data.</text>
</comment>
<keyword evidence="2" id="KW-0732">Signal</keyword>
<proteinExistence type="predicted"/>
<dbReference type="Proteomes" id="UP000647587">
    <property type="component" value="Unassembled WGS sequence"/>
</dbReference>
<evidence type="ECO:0000256" key="2">
    <source>
        <dbReference type="SAM" id="SignalP"/>
    </source>
</evidence>
<evidence type="ECO:0000256" key="1">
    <source>
        <dbReference type="SAM" id="MobiDB-lite"/>
    </source>
</evidence>
<name>A0ABQ2F106_9DEIO</name>
<reference evidence="4" key="1">
    <citation type="journal article" date="2019" name="Int. J. Syst. Evol. Microbiol.">
        <title>The Global Catalogue of Microorganisms (GCM) 10K type strain sequencing project: providing services to taxonomists for standard genome sequencing and annotation.</title>
        <authorList>
            <consortium name="The Broad Institute Genomics Platform"/>
            <consortium name="The Broad Institute Genome Sequencing Center for Infectious Disease"/>
            <person name="Wu L."/>
            <person name="Ma J."/>
        </authorList>
    </citation>
    <scope>NUCLEOTIDE SEQUENCE [LARGE SCALE GENOMIC DNA]</scope>
    <source>
        <strain evidence="4">JCM 30331</strain>
    </source>
</reference>